<reference evidence="1" key="4">
    <citation type="submission" date="2024-05" db="EMBL/GenBank/DDBJ databases">
        <authorList>
            <person name="Sun Q."/>
            <person name="Zhou Y."/>
        </authorList>
    </citation>
    <scope>NUCLEOTIDE SEQUENCE</scope>
    <source>
        <strain evidence="1">CGMCC 1.11013</strain>
    </source>
</reference>
<protein>
    <recommendedName>
        <fullName evidence="5">Fis family transcriptional regulator</fullName>
    </recommendedName>
</protein>
<proteinExistence type="predicted"/>
<sequence length="156" mass="17372">MAGNKKPRKAYRPRAINPTVGIDVLERRTPMDIAQTTDLGIAYHVALDEMLKGRGTEEHWSTVVCALNITLVLTERGYGAGLIDVVKSALDGAVRTRDRARKFGKWGFDGDAMNYIRMSLELHDEQMRVTTKAVVLDALAEVHRRIDSGECFKEAA</sequence>
<accession>A0A069P2S4</accession>
<dbReference type="EMBL" id="JFHE01000011">
    <property type="protein sequence ID" value="KDR34737.1"/>
    <property type="molecule type" value="Genomic_DNA"/>
</dbReference>
<evidence type="ECO:0000313" key="3">
    <source>
        <dbReference type="Proteomes" id="UP000027439"/>
    </source>
</evidence>
<reference evidence="4" key="3">
    <citation type="journal article" date="2019" name="Int. J. Syst. Evol. Microbiol.">
        <title>The Global Catalogue of Microorganisms (GCM) 10K type strain sequencing project: providing services to taxonomists for standard genome sequencing and annotation.</title>
        <authorList>
            <consortium name="The Broad Institute Genomics Platform"/>
            <consortium name="The Broad Institute Genome Sequencing Center for Infectious Disease"/>
            <person name="Wu L."/>
            <person name="Ma J."/>
        </authorList>
    </citation>
    <scope>NUCLEOTIDE SEQUENCE [LARGE SCALE GENOMIC DNA]</scope>
    <source>
        <strain evidence="4">CGMCC 1.11013</strain>
    </source>
</reference>
<dbReference type="eggNOG" id="ENOG5031E93">
    <property type="taxonomic scope" value="Bacteria"/>
</dbReference>
<name>A0A069P2S4_9BURK</name>
<dbReference type="OrthoDB" id="9094090at2"/>
<dbReference type="AlphaFoldDB" id="A0A069P2S4"/>
<evidence type="ECO:0000313" key="4">
    <source>
        <dbReference type="Proteomes" id="UP000597138"/>
    </source>
</evidence>
<dbReference type="EMBL" id="BMEG01000002">
    <property type="protein sequence ID" value="GGD63222.1"/>
    <property type="molecule type" value="Genomic_DNA"/>
</dbReference>
<reference evidence="2 3" key="2">
    <citation type="submission" date="2014-03" db="EMBL/GenBank/DDBJ databases">
        <title>Draft Genome Sequences of Four Burkholderia Strains.</title>
        <authorList>
            <person name="Liu X.Y."/>
            <person name="Li C.X."/>
            <person name="Xu J.H."/>
        </authorList>
    </citation>
    <scope>NUCLEOTIDE SEQUENCE [LARGE SCALE GENOMIC DNA]</scope>
    <source>
        <strain evidence="2 3">R27</strain>
    </source>
</reference>
<dbReference type="Proteomes" id="UP000027439">
    <property type="component" value="Unassembled WGS sequence"/>
</dbReference>
<evidence type="ECO:0000313" key="2">
    <source>
        <dbReference type="EMBL" id="KDR34737.1"/>
    </source>
</evidence>
<keyword evidence="4" id="KW-1185">Reference proteome</keyword>
<comment type="caution">
    <text evidence="2">The sequence shown here is derived from an EMBL/GenBank/DDBJ whole genome shotgun (WGS) entry which is preliminary data.</text>
</comment>
<reference evidence="1" key="1">
    <citation type="journal article" date="2014" name="Int. J. Syst. Evol. Microbiol.">
        <title>Complete genome of a new Firmicutes species belonging to the dominant human colonic microbiota ('Ruminococcus bicirculans') reveals two chromosomes and a selective capacity to utilize plant glucans.</title>
        <authorList>
            <consortium name="NISC Comparative Sequencing Program"/>
            <person name="Wegmann U."/>
            <person name="Louis P."/>
            <person name="Goesmann A."/>
            <person name="Henrissat B."/>
            <person name="Duncan S.H."/>
            <person name="Flint H.J."/>
        </authorList>
    </citation>
    <scope>NUCLEOTIDE SEQUENCE</scope>
    <source>
        <strain evidence="1">CGMCC 1.11013</strain>
    </source>
</reference>
<evidence type="ECO:0008006" key="5">
    <source>
        <dbReference type="Google" id="ProtNLM"/>
    </source>
</evidence>
<dbReference type="Proteomes" id="UP000597138">
    <property type="component" value="Unassembled WGS sequence"/>
</dbReference>
<evidence type="ECO:0000313" key="1">
    <source>
        <dbReference type="EMBL" id="GGD63222.1"/>
    </source>
</evidence>
<organism evidence="2 3">
    <name type="scientific">Caballeronia grimmiae</name>
    <dbReference type="NCBI Taxonomy" id="1071679"/>
    <lineage>
        <taxon>Bacteria</taxon>
        <taxon>Pseudomonadati</taxon>
        <taxon>Pseudomonadota</taxon>
        <taxon>Betaproteobacteria</taxon>
        <taxon>Burkholderiales</taxon>
        <taxon>Burkholderiaceae</taxon>
        <taxon>Caballeronia</taxon>
    </lineage>
</organism>
<gene>
    <name evidence="2" type="ORF">BG57_03935</name>
    <name evidence="1" type="ORF">GCM10010985_16650</name>
</gene>
<dbReference type="STRING" id="1071679.BG57_03935"/>